<dbReference type="GO" id="GO:0000724">
    <property type="term" value="P:double-strand break repair via homologous recombination"/>
    <property type="evidence" value="ECO:0007669"/>
    <property type="project" value="UniProtKB-UniRule"/>
</dbReference>
<dbReference type="InterPro" id="IPR049035">
    <property type="entry name" value="ADDB_N"/>
</dbReference>
<comment type="function">
    <text evidence="14">The heterodimer acts as both an ATP-dependent DNA helicase and an ATP-dependent, dual-direction single-stranded exonuclease. Recognizes the chi site generating a DNA molecule suitable for the initiation of homologous recombination. The AddB subunit has 5' -&gt; 3' nuclease activity but not helicase activity.</text>
</comment>
<feature type="binding site" evidence="14">
    <location>
        <position position="801"/>
    </location>
    <ligand>
        <name>[4Fe-4S] cluster</name>
        <dbReference type="ChEBI" id="CHEBI:49883"/>
    </ligand>
</feature>
<keyword evidence="13 14" id="KW-0234">DNA repair</keyword>
<dbReference type="InterPro" id="IPR014140">
    <property type="entry name" value="DNA_helicase_suAddB"/>
</dbReference>
<evidence type="ECO:0000256" key="12">
    <source>
        <dbReference type="ARBA" id="ARBA00023125"/>
    </source>
</evidence>
<evidence type="ECO:0000256" key="14">
    <source>
        <dbReference type="HAMAP-Rule" id="MF_01452"/>
    </source>
</evidence>
<dbReference type="InterPro" id="IPR011604">
    <property type="entry name" value="PDDEXK-like_dom_sf"/>
</dbReference>
<dbReference type="Gene3D" id="6.10.140.1030">
    <property type="match status" value="1"/>
</dbReference>
<dbReference type="EMBL" id="LECW02000022">
    <property type="protein sequence ID" value="KRT93184.1"/>
    <property type="molecule type" value="Genomic_DNA"/>
</dbReference>
<comment type="subunit">
    <text evidence="14">Heterodimer of AddA and AddB.</text>
</comment>
<dbReference type="EC" id="3.1.-.-" evidence="14"/>
<dbReference type="PANTHER" id="PTHR30591:SF1">
    <property type="entry name" value="RECBCD ENZYME SUBUNIT RECC"/>
    <property type="match status" value="1"/>
</dbReference>
<dbReference type="OrthoDB" id="9758506at2"/>
<dbReference type="InterPro" id="IPR014017">
    <property type="entry name" value="DNA_helicase_UvrD-like_C"/>
</dbReference>
<keyword evidence="19" id="KW-1185">Reference proteome</keyword>
<dbReference type="GO" id="GO:0046872">
    <property type="term" value="F:metal ion binding"/>
    <property type="evidence" value="ECO:0007669"/>
    <property type="project" value="UniProtKB-KW"/>
</dbReference>
<dbReference type="GO" id="GO:0051539">
    <property type="term" value="F:4 iron, 4 sulfur cluster binding"/>
    <property type="evidence" value="ECO:0007669"/>
    <property type="project" value="UniProtKB-KW"/>
</dbReference>
<reference evidence="16" key="2">
    <citation type="submission" date="2015-10" db="EMBL/GenBank/DDBJ databases">
        <authorList>
            <person name="Gilbert D.G."/>
        </authorList>
    </citation>
    <scope>NUCLEOTIDE SEQUENCE</scope>
    <source>
        <strain evidence="16">GO-13</strain>
    </source>
</reference>
<dbReference type="NCBIfam" id="TIGR02773">
    <property type="entry name" value="addB_Gpos"/>
    <property type="match status" value="1"/>
</dbReference>
<evidence type="ECO:0000259" key="15">
    <source>
        <dbReference type="PROSITE" id="PS51217"/>
    </source>
</evidence>
<dbReference type="STRING" id="1664069.BGLY_1184"/>
<dbReference type="FunFam" id="3.90.320.10:FF:000006">
    <property type="entry name" value="ATP-dependent helicase/deoxyribonuclease subunit B"/>
    <property type="match status" value="1"/>
</dbReference>
<dbReference type="InterPro" id="IPR038726">
    <property type="entry name" value="PDDEXK_AddAB-type"/>
</dbReference>
<keyword evidence="11 14" id="KW-0411">Iron-sulfur</keyword>
<dbReference type="Proteomes" id="UP000036168">
    <property type="component" value="Unassembled WGS sequence"/>
</dbReference>
<protein>
    <recommendedName>
        <fullName evidence="14">ATP-dependent helicase/deoxyribonuclease subunit B</fullName>
        <ecNumber evidence="14">3.1.-.-</ecNumber>
    </recommendedName>
    <alternativeName>
        <fullName evidence="14">ATP-dependent helicase/nuclease subunit AddB</fullName>
    </alternativeName>
</protein>
<dbReference type="Gene3D" id="3.40.50.300">
    <property type="entry name" value="P-loop containing nucleotide triphosphate hydrolases"/>
    <property type="match status" value="4"/>
</dbReference>
<keyword evidence="6 14" id="KW-0378">Hydrolase</keyword>
<dbReference type="EMBL" id="JARRTL010000034">
    <property type="protein sequence ID" value="MEC0487640.1"/>
    <property type="molecule type" value="Genomic_DNA"/>
</dbReference>
<comment type="caution">
    <text evidence="16">The sequence shown here is derived from an EMBL/GenBank/DDBJ whole genome shotgun (WGS) entry which is preliminary data.</text>
</comment>
<evidence type="ECO:0000256" key="11">
    <source>
        <dbReference type="ARBA" id="ARBA00023014"/>
    </source>
</evidence>
<keyword evidence="5 14" id="KW-0227">DNA damage</keyword>
<keyword evidence="4 14" id="KW-0547">Nucleotide-binding</keyword>
<feature type="binding site" evidence="14">
    <location>
        <position position="1130"/>
    </location>
    <ligand>
        <name>[4Fe-4S] cluster</name>
        <dbReference type="ChEBI" id="CHEBI:49883"/>
    </ligand>
</feature>
<accession>A0A0J6EK04</accession>
<dbReference type="AlphaFoldDB" id="A0A0J6EK04"/>
<evidence type="ECO:0000256" key="1">
    <source>
        <dbReference type="ARBA" id="ARBA00022485"/>
    </source>
</evidence>
<feature type="domain" description="UvrD-like helicase C-terminal" evidence="15">
    <location>
        <begin position="281"/>
        <end position="586"/>
    </location>
</feature>
<evidence type="ECO:0000256" key="6">
    <source>
        <dbReference type="ARBA" id="ARBA00022801"/>
    </source>
</evidence>
<dbReference type="HAMAP" id="MF_01452">
    <property type="entry name" value="AddB_type1"/>
    <property type="match status" value="1"/>
</dbReference>
<evidence type="ECO:0000313" key="17">
    <source>
        <dbReference type="EMBL" id="MEC0487640.1"/>
    </source>
</evidence>
<evidence type="ECO:0000256" key="9">
    <source>
        <dbReference type="ARBA" id="ARBA00022840"/>
    </source>
</evidence>
<dbReference type="RefSeq" id="WP_048406707.1">
    <property type="nucleotide sequence ID" value="NZ_CP023481.1"/>
</dbReference>
<dbReference type="InterPro" id="IPR027417">
    <property type="entry name" value="P-loop_NTPase"/>
</dbReference>
<dbReference type="Proteomes" id="UP001341297">
    <property type="component" value="Unassembled WGS sequence"/>
</dbReference>
<dbReference type="GO" id="GO:0008409">
    <property type="term" value="F:5'-3' exonuclease activity"/>
    <property type="evidence" value="ECO:0007669"/>
    <property type="project" value="UniProtKB-UniRule"/>
</dbReference>
<keyword evidence="2 14" id="KW-0540">Nuclease</keyword>
<evidence type="ECO:0000256" key="2">
    <source>
        <dbReference type="ARBA" id="ARBA00022722"/>
    </source>
</evidence>
<dbReference type="Gene3D" id="3.90.320.10">
    <property type="match status" value="1"/>
</dbReference>
<reference evidence="16 18" key="1">
    <citation type="journal article" date="2015" name="Int. J. Syst. Evol. Microbiol.">
        <title>Bacillus glycinifermentans sp. nov., isolated from fermented soybean paste.</title>
        <authorList>
            <person name="Kim S.J."/>
            <person name="Dunlap C.A."/>
            <person name="Kwon S.W."/>
            <person name="Rooney A.P."/>
        </authorList>
    </citation>
    <scope>NUCLEOTIDE SEQUENCE [LARGE SCALE GENOMIC DNA]</scope>
    <source>
        <strain evidence="16 18">GO-13</strain>
    </source>
</reference>
<dbReference type="PANTHER" id="PTHR30591">
    <property type="entry name" value="RECBCD ENZYME SUBUNIT RECC"/>
    <property type="match status" value="1"/>
</dbReference>
<evidence type="ECO:0000256" key="4">
    <source>
        <dbReference type="ARBA" id="ARBA00022741"/>
    </source>
</evidence>
<dbReference type="Pfam" id="PF21445">
    <property type="entry name" value="ADDB_N"/>
    <property type="match status" value="1"/>
</dbReference>
<feature type="binding site" evidence="14">
    <location>
        <position position="1124"/>
    </location>
    <ligand>
        <name>[4Fe-4S] cluster</name>
        <dbReference type="ChEBI" id="CHEBI:49883"/>
    </ligand>
</feature>
<dbReference type="Pfam" id="PF13361">
    <property type="entry name" value="UvrD_C"/>
    <property type="match status" value="1"/>
</dbReference>
<comment type="cofactor">
    <cofactor evidence="14">
        <name>[4Fe-4S] cluster</name>
        <dbReference type="ChEBI" id="CHEBI:49883"/>
    </cofactor>
    <text evidence="14">Binds 1 [4Fe-4S] cluster.</text>
</comment>
<sequence>MGTVFLSGRSGSGKTTFILDDIREKLRHDPLGKPIIFLVPDQMTFLMEYELSKTPDLGGTIRAQVYSFSRLAWRILQHTGGMNRPFLTGTGIQMLLRKLIEEHKSEFKVYQNASDKSGFTEQVERMLTEFKRHCLPPEGIREIMQGSGASEYEEERILSDKLHDLYILYSKMEEALEHQYVQSEDYLTLLAEQIPHAEEIRDASIYVDGFHQFTPQEMRVLEQLMAHAREITFSLTVDEPFAHHAPHDLHLFRMTGKAYFDLCQKARELGLDLSEIRMEGGERHSHAPELEHLERQFDERPAKPYAGTSESFCLMQAANRRTEIEGIAREIHSLVHCGRFRLKDIAVIARNLEDYKDTIKEVFTDYELAFFIDGKESMQNHPLIELIRSTLDIIKSNWRYEAVFRCIKTELLFPMDEPRERVRDQIDQLENYCIAYGIKGERWTSKDPFTYRRYASLDDDFAKTDREIETENMLNDLKGWIVPPVHRLQKRLKKAGSVREMAEAVYLYLEEADVPMKLEQERRLAEESGRIAESRQHDQVWDAVIQLLDEFVEMMGDERISFSLFQQMVETGLESLTFSLIPPALDQVFIGNMDLSRMYGTKCTFLIGVNDGILPARPADDGVLTDDDREWLRRNGVQLAATGREQLLDEHFLIYMALSSPSDKLYVSYPIADAEGKTLLPSTVVKRLNELFPDHGEKVLVNEPEQLGDEEQLEFLVNKSTALSYLTGQLGIWARQYAISDVWWSTYNFLMGEPDRGFSKNILSSLFFRNKVHRLTERVSRDLYGENIQGSVSRMETYKACPFSHFASHGLKLKERQFFKLEAPDIGQLFHSALKLISNRLHELKLDWRDLTKEQCDTLSSDAVERLAPRLQKEILLSSNRHHYVKQKLQKIIARVSGILSEHAKASGFAPVGLELGFGGKGPLPPMRFTLKNGCTMELVGRIDRVDKAESSKGLLLRIVDYKSSDKGLDLAEVYYGLALQMLTYLDLSITYSAEWLGMKASPAGVLYFHVHDPMIQASVPLSLDEIEKEIFKKFKMKGLLLGDQEAIKLMDTALEQGRSDIISAGLKKDGSLRSDSDVVTEDDFHLLRRHVRRTFQKAGEEITDGKVSIEPYKLKDRTPCTYCAFKSFCQFDESLEENEYRVLKPEKDNVILEWLKKEDEADGNG</sequence>
<reference evidence="17 19" key="3">
    <citation type="submission" date="2023-03" db="EMBL/GenBank/DDBJ databases">
        <title>Agriculturally important microbes genome sequencing.</title>
        <authorList>
            <person name="Dunlap C."/>
        </authorList>
    </citation>
    <scope>NUCLEOTIDE SEQUENCE [LARGE SCALE GENOMIC DNA]</scope>
    <source>
        <strain evidence="17 19">CBP-3203</strain>
    </source>
</reference>
<dbReference type="Pfam" id="PF12705">
    <property type="entry name" value="PDDEXK_1"/>
    <property type="match status" value="1"/>
</dbReference>
<evidence type="ECO:0000313" key="19">
    <source>
        <dbReference type="Proteomes" id="UP001341297"/>
    </source>
</evidence>
<evidence type="ECO:0000313" key="16">
    <source>
        <dbReference type="EMBL" id="KRT93184.1"/>
    </source>
</evidence>
<proteinExistence type="inferred from homology"/>
<evidence type="ECO:0000313" key="18">
    <source>
        <dbReference type="Proteomes" id="UP000036168"/>
    </source>
</evidence>
<organism evidence="16 18">
    <name type="scientific">Bacillus glycinifermentans</name>
    <dbReference type="NCBI Taxonomy" id="1664069"/>
    <lineage>
        <taxon>Bacteria</taxon>
        <taxon>Bacillati</taxon>
        <taxon>Bacillota</taxon>
        <taxon>Bacilli</taxon>
        <taxon>Bacillales</taxon>
        <taxon>Bacillaceae</taxon>
        <taxon>Bacillus</taxon>
    </lineage>
</organism>
<keyword evidence="3 14" id="KW-0479">Metal-binding</keyword>
<comment type="miscellaneous">
    <text evidence="14">Despite having conserved helicase domains, this subunit does not have helicase activity.</text>
</comment>
<dbReference type="PATRIC" id="fig|1664069.3.peg.3836"/>
<feature type="binding site" evidence="14">
    <location>
        <position position="1121"/>
    </location>
    <ligand>
        <name>[4Fe-4S] cluster</name>
        <dbReference type="ChEBI" id="CHEBI:49883"/>
    </ligand>
</feature>
<dbReference type="GO" id="GO:0005524">
    <property type="term" value="F:ATP binding"/>
    <property type="evidence" value="ECO:0007669"/>
    <property type="project" value="UniProtKB-UniRule"/>
</dbReference>
<dbReference type="GO" id="GO:0004386">
    <property type="term" value="F:helicase activity"/>
    <property type="evidence" value="ECO:0007669"/>
    <property type="project" value="UniProtKB-KW"/>
</dbReference>
<keyword evidence="7 14" id="KW-0347">Helicase</keyword>
<evidence type="ECO:0000256" key="10">
    <source>
        <dbReference type="ARBA" id="ARBA00023004"/>
    </source>
</evidence>
<evidence type="ECO:0000256" key="5">
    <source>
        <dbReference type="ARBA" id="ARBA00022763"/>
    </source>
</evidence>
<keyword evidence="1 14" id="KW-0004">4Fe-4S</keyword>
<keyword evidence="12 14" id="KW-0238">DNA-binding</keyword>
<keyword evidence="8 14" id="KW-0269">Exonuclease</keyword>
<evidence type="ECO:0000256" key="13">
    <source>
        <dbReference type="ARBA" id="ARBA00023204"/>
    </source>
</evidence>
<keyword evidence="9 14" id="KW-0067">ATP-binding</keyword>
<dbReference type="SUPFAM" id="SSF52540">
    <property type="entry name" value="P-loop containing nucleoside triphosphate hydrolases"/>
    <property type="match status" value="1"/>
</dbReference>
<evidence type="ECO:0000256" key="7">
    <source>
        <dbReference type="ARBA" id="ARBA00022806"/>
    </source>
</evidence>
<comment type="similarity">
    <text evidence="14">Belongs to the helicase family. AddB/RexB type 1 subfamily.</text>
</comment>
<keyword evidence="10 14" id="KW-0408">Iron</keyword>
<evidence type="ECO:0000256" key="3">
    <source>
        <dbReference type="ARBA" id="ARBA00022723"/>
    </source>
</evidence>
<comment type="cofactor">
    <cofactor evidence="14">
        <name>Mg(2+)</name>
        <dbReference type="ChEBI" id="CHEBI:18420"/>
    </cofactor>
</comment>
<name>A0A0J6EK04_9BACI</name>
<dbReference type="PROSITE" id="PS51217">
    <property type="entry name" value="UVRD_HELICASE_CTER"/>
    <property type="match status" value="1"/>
</dbReference>
<evidence type="ECO:0000256" key="8">
    <source>
        <dbReference type="ARBA" id="ARBA00022839"/>
    </source>
</evidence>
<gene>
    <name evidence="14 17" type="primary">addB</name>
    <name evidence="16" type="ORF">AB447_219745</name>
    <name evidence="17" type="ORF">P8828_23115</name>
</gene>
<dbReference type="GO" id="GO:0003690">
    <property type="term" value="F:double-stranded DNA binding"/>
    <property type="evidence" value="ECO:0007669"/>
    <property type="project" value="UniProtKB-UniRule"/>
</dbReference>